<reference evidence="2 3" key="1">
    <citation type="submission" date="2016-10" db="EMBL/GenBank/DDBJ databases">
        <title>Genome sequence of Streptomyces sp. MUSC 93.</title>
        <authorList>
            <person name="Lee L.-H."/>
            <person name="Ser H.-L."/>
            <person name="Law J.W.-F."/>
        </authorList>
    </citation>
    <scope>NUCLEOTIDE SEQUENCE [LARGE SCALE GENOMIC DNA]</scope>
    <source>
        <strain evidence="2 3">MUSC 93</strain>
    </source>
</reference>
<dbReference type="RefSeq" id="WP_071366548.1">
    <property type="nucleotide sequence ID" value="NZ_MLYP01000037.1"/>
</dbReference>
<name>A0A1S2PFB2_9ACTN</name>
<dbReference type="SUPFAM" id="SSF51430">
    <property type="entry name" value="NAD(P)-linked oxidoreductase"/>
    <property type="match status" value="1"/>
</dbReference>
<accession>A0A1S2PFB2</accession>
<gene>
    <name evidence="2" type="ORF">BIV24_13650</name>
</gene>
<dbReference type="InterPro" id="IPR050523">
    <property type="entry name" value="AKR_Detox_Biosynth"/>
</dbReference>
<dbReference type="AlphaFoldDB" id="A0A1S2PFB2"/>
<dbReference type="InterPro" id="IPR036812">
    <property type="entry name" value="NAD(P)_OxRdtase_dom_sf"/>
</dbReference>
<evidence type="ECO:0000259" key="1">
    <source>
        <dbReference type="Pfam" id="PF00248"/>
    </source>
</evidence>
<dbReference type="Gene3D" id="3.20.20.100">
    <property type="entry name" value="NADP-dependent oxidoreductase domain"/>
    <property type="match status" value="1"/>
</dbReference>
<keyword evidence="3" id="KW-1185">Reference proteome</keyword>
<dbReference type="Pfam" id="PF00248">
    <property type="entry name" value="Aldo_ket_red"/>
    <property type="match status" value="1"/>
</dbReference>
<protein>
    <submittedName>
        <fullName evidence="2">Aldo/keto reductase</fullName>
    </submittedName>
</protein>
<evidence type="ECO:0000313" key="3">
    <source>
        <dbReference type="Proteomes" id="UP000179935"/>
    </source>
</evidence>
<dbReference type="GO" id="GO:0005829">
    <property type="term" value="C:cytosol"/>
    <property type="evidence" value="ECO:0007669"/>
    <property type="project" value="TreeGrafter"/>
</dbReference>
<dbReference type="EMBL" id="MLYP01000037">
    <property type="protein sequence ID" value="OIJ92471.1"/>
    <property type="molecule type" value="Genomic_DNA"/>
</dbReference>
<feature type="domain" description="NADP-dependent oxidoreductase" evidence="1">
    <location>
        <begin position="15"/>
        <end position="312"/>
    </location>
</feature>
<dbReference type="InterPro" id="IPR023210">
    <property type="entry name" value="NADP_OxRdtase_dom"/>
</dbReference>
<dbReference type="PANTHER" id="PTHR43364:SF18">
    <property type="entry name" value="OXIDOREDUCTASE"/>
    <property type="match status" value="1"/>
</dbReference>
<proteinExistence type="predicted"/>
<dbReference type="FunFam" id="3.20.20.100:FF:000027">
    <property type="entry name" value="Aldo/keto reductase"/>
    <property type="match status" value="1"/>
</dbReference>
<sequence>MEQRHLGRTGLRVSRIGLGTLTWGRDTDEHDAADQLKVFWEAGGTLVDTADVYGDGEAEYLLGKLVDGLVPRRDLVLSTKAGSVPDPDRRFDGSRGHLLAALDASLSRLGTDYVDLWHIHAFDAATPLEETLQALDLAVSSGRARYAGVSNFCGWQLAKAATWQLAEPGVRTRIASTQMEYSLLQRGVEREVLPAALDLGVGLLPSSPLGRGVLTGKYRNATPADSRGASEHMAPFVAPYLDDTASGIVDAVQTAADGLATTPLQVALAWVRDRPGVVAPIVGARNAQQLTTALSVETLSLPGEICRALDDVSAPVHRYPDHDWSTL</sequence>
<dbReference type="STRING" id="1428652.BIV24_13650"/>
<dbReference type="OrthoDB" id="9768793at2"/>
<evidence type="ECO:0000313" key="2">
    <source>
        <dbReference type="EMBL" id="OIJ92471.1"/>
    </source>
</evidence>
<dbReference type="PANTHER" id="PTHR43364">
    <property type="entry name" value="NADH-SPECIFIC METHYLGLYOXAL REDUCTASE-RELATED"/>
    <property type="match status" value="1"/>
</dbReference>
<organism evidence="2 3">
    <name type="scientific">Streptomyces colonosanans</name>
    <dbReference type="NCBI Taxonomy" id="1428652"/>
    <lineage>
        <taxon>Bacteria</taxon>
        <taxon>Bacillati</taxon>
        <taxon>Actinomycetota</taxon>
        <taxon>Actinomycetes</taxon>
        <taxon>Kitasatosporales</taxon>
        <taxon>Streptomycetaceae</taxon>
        <taxon>Streptomyces</taxon>
    </lineage>
</organism>
<comment type="caution">
    <text evidence="2">The sequence shown here is derived from an EMBL/GenBank/DDBJ whole genome shotgun (WGS) entry which is preliminary data.</text>
</comment>
<dbReference type="Proteomes" id="UP000179935">
    <property type="component" value="Unassembled WGS sequence"/>
</dbReference>